<proteinExistence type="predicted"/>
<dbReference type="EMBL" id="PGUY01000042">
    <property type="protein sequence ID" value="PLT29355.1"/>
    <property type="molecule type" value="Genomic_DNA"/>
</dbReference>
<evidence type="ECO:0000313" key="1">
    <source>
        <dbReference type="EMBL" id="PLT29355.1"/>
    </source>
</evidence>
<accession>A0A2N5M4U0</accession>
<reference evidence="1 2" key="1">
    <citation type="submission" date="2017-11" db="EMBL/GenBank/DDBJ databases">
        <title>Comparitive Functional Genomics of Dry Heat Resistant strains isolated from the Viking Spacecraft.</title>
        <authorList>
            <person name="Seuylemezian A."/>
            <person name="Cooper K."/>
            <person name="Vaishampayan P."/>
        </authorList>
    </citation>
    <scope>NUCLEOTIDE SEQUENCE [LARGE SCALE GENOMIC DNA]</scope>
    <source>
        <strain evidence="1 2">V1-29</strain>
    </source>
</reference>
<name>A0A2N5M4U0_9BACI</name>
<comment type="caution">
    <text evidence="1">The sequence shown here is derived from an EMBL/GenBank/DDBJ whole genome shotgun (WGS) entry which is preliminary data.</text>
</comment>
<evidence type="ECO:0000313" key="2">
    <source>
        <dbReference type="Proteomes" id="UP000234748"/>
    </source>
</evidence>
<sequence length="100" mass="11224">MGLKVAMASEAPFLTVVTLAIFYDKSLSTVTNSLLYEKPKAYFSCIYIFRAAYVYRSSSIRDGSERYVLSFVSFVSGLRLVYQYLDEGLFLSSQAEKGPS</sequence>
<gene>
    <name evidence="1" type="ORF">CUU66_13650</name>
</gene>
<organism evidence="1 2">
    <name type="scientific">Peribacillus deserti</name>
    <dbReference type="NCBI Taxonomy" id="673318"/>
    <lineage>
        <taxon>Bacteria</taxon>
        <taxon>Bacillati</taxon>
        <taxon>Bacillota</taxon>
        <taxon>Bacilli</taxon>
        <taxon>Bacillales</taxon>
        <taxon>Bacillaceae</taxon>
        <taxon>Peribacillus</taxon>
    </lineage>
</organism>
<protein>
    <submittedName>
        <fullName evidence="1">Uncharacterized protein</fullName>
    </submittedName>
</protein>
<dbReference type="AlphaFoldDB" id="A0A2N5M4U0"/>
<keyword evidence="2" id="KW-1185">Reference proteome</keyword>
<dbReference type="Proteomes" id="UP000234748">
    <property type="component" value="Unassembled WGS sequence"/>
</dbReference>